<proteinExistence type="predicted"/>
<organism evidence="1 2">
    <name type="scientific">Brachionus calyciflorus</name>
    <dbReference type="NCBI Taxonomy" id="104777"/>
    <lineage>
        <taxon>Eukaryota</taxon>
        <taxon>Metazoa</taxon>
        <taxon>Spiralia</taxon>
        <taxon>Gnathifera</taxon>
        <taxon>Rotifera</taxon>
        <taxon>Eurotatoria</taxon>
        <taxon>Monogononta</taxon>
        <taxon>Pseudotrocha</taxon>
        <taxon>Ploima</taxon>
        <taxon>Brachionidae</taxon>
        <taxon>Brachionus</taxon>
    </lineage>
</organism>
<sequence>MSKRFRFRSLYRSCSRRNQESVSPCNTKHGQIQSKTNANCCNQQSRALSCGPGVVKNTLNSKNQSQSSLQPGKTITNNFKLFNNVKVSFV</sequence>
<keyword evidence="2" id="KW-1185">Reference proteome</keyword>
<protein>
    <submittedName>
        <fullName evidence="1">Uncharacterized protein</fullName>
    </submittedName>
</protein>
<dbReference type="Proteomes" id="UP000663879">
    <property type="component" value="Unassembled WGS sequence"/>
</dbReference>
<gene>
    <name evidence="1" type="ORF">OXX778_LOCUS14787</name>
</gene>
<evidence type="ECO:0000313" key="2">
    <source>
        <dbReference type="Proteomes" id="UP000663879"/>
    </source>
</evidence>
<name>A0A814EEG9_9BILA</name>
<reference evidence="1" key="1">
    <citation type="submission" date="2021-02" db="EMBL/GenBank/DDBJ databases">
        <authorList>
            <person name="Nowell W R."/>
        </authorList>
    </citation>
    <scope>NUCLEOTIDE SEQUENCE</scope>
    <source>
        <strain evidence="1">Ploen Becks lab</strain>
    </source>
</reference>
<accession>A0A814EEG9</accession>
<dbReference type="AlphaFoldDB" id="A0A814EEG9"/>
<dbReference type="EMBL" id="CAJNOC010003114">
    <property type="protein sequence ID" value="CAF0968394.1"/>
    <property type="molecule type" value="Genomic_DNA"/>
</dbReference>
<comment type="caution">
    <text evidence="1">The sequence shown here is derived from an EMBL/GenBank/DDBJ whole genome shotgun (WGS) entry which is preliminary data.</text>
</comment>
<evidence type="ECO:0000313" key="1">
    <source>
        <dbReference type="EMBL" id="CAF0968394.1"/>
    </source>
</evidence>